<keyword evidence="2" id="KW-1185">Reference proteome</keyword>
<dbReference type="PANTHER" id="PTHR42924:SF3">
    <property type="entry name" value="POLYMERASE_HISTIDINOL PHOSPHATASE N-TERMINAL DOMAIN-CONTAINING PROTEIN"/>
    <property type="match status" value="1"/>
</dbReference>
<comment type="caution">
    <text evidence="1">The sequence shown here is derived from an EMBL/GenBank/DDBJ whole genome shotgun (WGS) entry which is preliminary data.</text>
</comment>
<name>A0ABT1YIX7_9BACL</name>
<dbReference type="RefSeq" id="WP_258214719.1">
    <property type="nucleotide sequence ID" value="NZ_JANQBD010000013.1"/>
</dbReference>
<dbReference type="Pfam" id="PF13263">
    <property type="entry name" value="PHP_C"/>
    <property type="match status" value="1"/>
</dbReference>
<sequence>MKIDFHTHVKLSKKVTFSPEYLQESILEAKGNGLTAITLTEHFNTTRFFDIYDFLDSKYAYHEDYYDIDGFKLFAGMEIDVKEGGHILFIGNRKDVRKIREQLNGHEEEGSFISVVDLFRMDGVSDMIKIGAHPFRESNPLHHLPEDILRQFDFFDLNAKDLYKYGISAMQEQVNDFAQKLGVPVVGGSDTHHPLQFGSVTNVLEEECSTIPQLKQTILKGKYELEISPCLMTKVKAASMVKEVIKASMKNG</sequence>
<reference evidence="1 2" key="1">
    <citation type="submission" date="2022-08" db="EMBL/GenBank/DDBJ databases">
        <title>Paenibacillus endoradicis sp. nov., Paenibacillus radicibacter sp. nov and Paenibacillus pararadicis sp. nov., three cold-adapted plant growth-promoting bacteria isolated from root of Larix gmelinii in Great Khingan.</title>
        <authorList>
            <person name="Xue H."/>
        </authorList>
    </citation>
    <scope>NUCLEOTIDE SEQUENCE [LARGE SCALE GENOMIC DNA]</scope>
    <source>
        <strain evidence="1 2">N5-1-1-5</strain>
    </source>
</reference>
<accession>A0ABT1YIX7</accession>
<dbReference type="EMBL" id="JANQBD010000013">
    <property type="protein sequence ID" value="MCR8633138.1"/>
    <property type="molecule type" value="Genomic_DNA"/>
</dbReference>
<protein>
    <submittedName>
        <fullName evidence="1">Histidinol-phosphatase</fullName>
    </submittedName>
</protein>
<evidence type="ECO:0000313" key="2">
    <source>
        <dbReference type="Proteomes" id="UP001300012"/>
    </source>
</evidence>
<dbReference type="SUPFAM" id="SSF89550">
    <property type="entry name" value="PHP domain-like"/>
    <property type="match status" value="1"/>
</dbReference>
<evidence type="ECO:0000313" key="1">
    <source>
        <dbReference type="EMBL" id="MCR8633138.1"/>
    </source>
</evidence>
<gene>
    <name evidence="1" type="ORF">NV381_18205</name>
</gene>
<dbReference type="Proteomes" id="UP001300012">
    <property type="component" value="Unassembled WGS sequence"/>
</dbReference>
<dbReference type="InterPro" id="IPR052018">
    <property type="entry name" value="PHP_domain"/>
</dbReference>
<dbReference type="PANTHER" id="PTHR42924">
    <property type="entry name" value="EXONUCLEASE"/>
    <property type="match status" value="1"/>
</dbReference>
<organism evidence="1 2">
    <name type="scientific">Paenibacillus radicis</name>
    <name type="common">ex Xue et al. 2023</name>
    <dbReference type="NCBI Taxonomy" id="2972489"/>
    <lineage>
        <taxon>Bacteria</taxon>
        <taxon>Bacillati</taxon>
        <taxon>Bacillota</taxon>
        <taxon>Bacilli</taxon>
        <taxon>Bacillales</taxon>
        <taxon>Paenibacillaceae</taxon>
        <taxon>Paenibacillus</taxon>
    </lineage>
</organism>
<proteinExistence type="predicted"/>
<dbReference type="Gene3D" id="3.20.20.140">
    <property type="entry name" value="Metal-dependent hydrolases"/>
    <property type="match status" value="1"/>
</dbReference>
<dbReference type="InterPro" id="IPR016195">
    <property type="entry name" value="Pol/histidinol_Pase-like"/>
</dbReference>